<dbReference type="PANTHER" id="PTHR34069">
    <property type="entry name" value="3-OXOACYL-[ACYL-CARRIER-PROTEIN] SYNTHASE 3"/>
    <property type="match status" value="1"/>
</dbReference>
<dbReference type="SUPFAM" id="SSF53901">
    <property type="entry name" value="Thiolase-like"/>
    <property type="match status" value="1"/>
</dbReference>
<reference evidence="4 5" key="1">
    <citation type="submission" date="2017-06" db="EMBL/GenBank/DDBJ databases">
        <title>Description of Avrilella dinanensis gen. nov. sp. nov.</title>
        <authorList>
            <person name="Leyer C."/>
            <person name="Sassi M."/>
            <person name="Minet J."/>
            <person name="Kayal S."/>
            <person name="Cattoir V."/>
        </authorList>
    </citation>
    <scope>NUCLEOTIDE SEQUENCE [LARGE SCALE GENOMIC DNA]</scope>
    <source>
        <strain evidence="4 5">UR159</strain>
    </source>
</reference>
<evidence type="ECO:0000256" key="2">
    <source>
        <dbReference type="ARBA" id="ARBA00023315"/>
    </source>
</evidence>
<dbReference type="Pfam" id="PF08541">
    <property type="entry name" value="ACP_syn_III_C"/>
    <property type="match status" value="1"/>
</dbReference>
<keyword evidence="1" id="KW-0808">Transferase</keyword>
<dbReference type="CDD" id="cd00827">
    <property type="entry name" value="init_cond_enzymes"/>
    <property type="match status" value="1"/>
</dbReference>
<evidence type="ECO:0000313" key="5">
    <source>
        <dbReference type="Proteomes" id="UP000231960"/>
    </source>
</evidence>
<dbReference type="Gene3D" id="3.40.47.10">
    <property type="match status" value="2"/>
</dbReference>
<dbReference type="InterPro" id="IPR016039">
    <property type="entry name" value="Thiolase-like"/>
</dbReference>
<dbReference type="RefSeq" id="WP_100678410.1">
    <property type="nucleotide sequence ID" value="NZ_NIPO01000001.1"/>
</dbReference>
<keyword evidence="2" id="KW-0012">Acyltransferase</keyword>
<dbReference type="PANTHER" id="PTHR34069:SF2">
    <property type="entry name" value="BETA-KETOACYL-[ACYL-CARRIER-PROTEIN] SYNTHASE III"/>
    <property type="match status" value="1"/>
</dbReference>
<name>A0A2M9R7M4_9FLAO</name>
<dbReference type="GO" id="GO:0044550">
    <property type="term" value="P:secondary metabolite biosynthetic process"/>
    <property type="evidence" value="ECO:0007669"/>
    <property type="project" value="TreeGrafter"/>
</dbReference>
<dbReference type="EMBL" id="NIPO01000001">
    <property type="protein sequence ID" value="PJR04851.1"/>
    <property type="molecule type" value="Genomic_DNA"/>
</dbReference>
<proteinExistence type="predicted"/>
<dbReference type="AlphaFoldDB" id="A0A2M9R7M4"/>
<protein>
    <recommendedName>
        <fullName evidence="3">Beta-ketoacyl-[acyl-carrier-protein] synthase III C-terminal domain-containing protein</fullName>
    </recommendedName>
</protein>
<feature type="domain" description="Beta-ketoacyl-[acyl-carrier-protein] synthase III C-terminal" evidence="3">
    <location>
        <begin position="281"/>
        <end position="360"/>
    </location>
</feature>
<gene>
    <name evidence="4" type="ORF">CDL10_10090</name>
</gene>
<dbReference type="GO" id="GO:0016746">
    <property type="term" value="F:acyltransferase activity"/>
    <property type="evidence" value="ECO:0007669"/>
    <property type="project" value="UniProtKB-KW"/>
</dbReference>
<evidence type="ECO:0000313" key="4">
    <source>
        <dbReference type="EMBL" id="PJR04851.1"/>
    </source>
</evidence>
<organism evidence="4 5">
    <name type="scientific">Avrilella dinanensis</name>
    <dbReference type="NCBI Taxonomy" id="2008672"/>
    <lineage>
        <taxon>Bacteria</taxon>
        <taxon>Pseudomonadati</taxon>
        <taxon>Bacteroidota</taxon>
        <taxon>Flavobacteriia</taxon>
        <taxon>Flavobacteriales</taxon>
        <taxon>Flavobacteriaceae</taxon>
        <taxon>Avrilella</taxon>
    </lineage>
</organism>
<dbReference type="NCBIfam" id="NF005293">
    <property type="entry name" value="PRK06816.1"/>
    <property type="match status" value="1"/>
</dbReference>
<sequence length="377" mass="42351">MFDVYITGASKFLPNEPVSNDEIETKLGLINGKKSKAKNIILRNNKIITRYYALDENGNSTHSNAELTRSAVENLQNENFSLKDIQVLSCGTSTPDQLLPSHSAMVHGLLKNHSLELNSSSGVCCAGMNALKYGYLSVKSGNSENAVCTGSEKVSTWLLADRFEHEAENLKSLEEQPVIAFKKDFLRWMLSDGAGAFLLQNKPVGKTSLKIEWIDFYSYAYELETCMYAGGDKQKDGSIKPWNDYKTEEWLEQSVFSIKQDVKVLDENILEKGALSMREALKKHNITTEDITYFLPHVSSGYFVDKLHDKLYEYGIGVPKEKWFMNLPYVGNVGSASIYLMLEELMNSGRLKKGDIILLSVPESGRFSYAYAYLTVV</sequence>
<dbReference type="Proteomes" id="UP000231960">
    <property type="component" value="Unassembled WGS sequence"/>
</dbReference>
<evidence type="ECO:0000259" key="3">
    <source>
        <dbReference type="Pfam" id="PF08541"/>
    </source>
</evidence>
<evidence type="ECO:0000256" key="1">
    <source>
        <dbReference type="ARBA" id="ARBA00022679"/>
    </source>
</evidence>
<comment type="caution">
    <text evidence="4">The sequence shown here is derived from an EMBL/GenBank/DDBJ whole genome shotgun (WGS) entry which is preliminary data.</text>
</comment>
<keyword evidence="5" id="KW-1185">Reference proteome</keyword>
<dbReference type="OrthoDB" id="2514738at2"/>
<dbReference type="InterPro" id="IPR013747">
    <property type="entry name" value="ACP_syn_III_C"/>
</dbReference>
<accession>A0A2M9R7M4</accession>